<feature type="region of interest" description="Disordered" evidence="1">
    <location>
        <begin position="134"/>
        <end position="175"/>
    </location>
</feature>
<evidence type="ECO:0000313" key="3">
    <source>
        <dbReference type="Proteomes" id="UP001219525"/>
    </source>
</evidence>
<evidence type="ECO:0000256" key="1">
    <source>
        <dbReference type="SAM" id="MobiDB-lite"/>
    </source>
</evidence>
<feature type="region of interest" description="Disordered" evidence="1">
    <location>
        <begin position="34"/>
        <end position="63"/>
    </location>
</feature>
<reference evidence="2" key="1">
    <citation type="submission" date="2023-03" db="EMBL/GenBank/DDBJ databases">
        <title>Massive genome expansion in bonnet fungi (Mycena s.s.) driven by repeated elements and novel gene families across ecological guilds.</title>
        <authorList>
            <consortium name="Lawrence Berkeley National Laboratory"/>
            <person name="Harder C.B."/>
            <person name="Miyauchi S."/>
            <person name="Viragh M."/>
            <person name="Kuo A."/>
            <person name="Thoen E."/>
            <person name="Andreopoulos B."/>
            <person name="Lu D."/>
            <person name="Skrede I."/>
            <person name="Drula E."/>
            <person name="Henrissat B."/>
            <person name="Morin E."/>
            <person name="Kohler A."/>
            <person name="Barry K."/>
            <person name="LaButti K."/>
            <person name="Morin E."/>
            <person name="Salamov A."/>
            <person name="Lipzen A."/>
            <person name="Mereny Z."/>
            <person name="Hegedus B."/>
            <person name="Baldrian P."/>
            <person name="Stursova M."/>
            <person name="Weitz H."/>
            <person name="Taylor A."/>
            <person name="Grigoriev I.V."/>
            <person name="Nagy L.G."/>
            <person name="Martin F."/>
            <person name="Kauserud H."/>
        </authorList>
    </citation>
    <scope>NUCLEOTIDE SEQUENCE</scope>
    <source>
        <strain evidence="2">9144</strain>
    </source>
</reference>
<dbReference type="Proteomes" id="UP001219525">
    <property type="component" value="Unassembled WGS sequence"/>
</dbReference>
<dbReference type="AlphaFoldDB" id="A0AAD6YVP0"/>
<evidence type="ECO:0000313" key="2">
    <source>
        <dbReference type="EMBL" id="KAJ7230431.1"/>
    </source>
</evidence>
<feature type="compositionally biased region" description="Basic and acidic residues" evidence="1">
    <location>
        <begin position="40"/>
        <end position="53"/>
    </location>
</feature>
<sequence>MPKCRGSKVLKLRNAKTLKRRRFWDCEKLRSGKTLNAEPPKLRNAEAPKRRDATGSGGGSAVAVQDPECANLVNSSPEWGQQPGEEVNLGRVRRKGLYVLSLPADWPVWPQASSKRDREWQNLWRGFDLLRPWQGGGGGGDERERAEVKASMVPSEVVRSEGGAEGSRGCVEASRRPGSHMGEFQGLWGQSGILVQRKGSGGLGSYPEVLGGVRRYRKECGGIGRHAEWECGSSAGYIQCCTALKLQEQNVDTMYQPRILRAAKSLFETRDQYGHWDTPKWLPASGHVDAAAGSTWTLIKQLGAPAGLQKYASQTPALEFGWYPPNP</sequence>
<organism evidence="2 3">
    <name type="scientific">Mycena pura</name>
    <dbReference type="NCBI Taxonomy" id="153505"/>
    <lineage>
        <taxon>Eukaryota</taxon>
        <taxon>Fungi</taxon>
        <taxon>Dikarya</taxon>
        <taxon>Basidiomycota</taxon>
        <taxon>Agaricomycotina</taxon>
        <taxon>Agaricomycetes</taxon>
        <taxon>Agaricomycetidae</taxon>
        <taxon>Agaricales</taxon>
        <taxon>Marasmiineae</taxon>
        <taxon>Mycenaceae</taxon>
        <taxon>Mycena</taxon>
    </lineage>
</organism>
<keyword evidence="3" id="KW-1185">Reference proteome</keyword>
<accession>A0AAD6YVP0</accession>
<gene>
    <name evidence="2" type="ORF">GGX14DRAFT_583184</name>
</gene>
<name>A0AAD6YVP0_9AGAR</name>
<protein>
    <submittedName>
        <fullName evidence="2">Uncharacterized protein</fullName>
    </submittedName>
</protein>
<comment type="caution">
    <text evidence="2">The sequence shown here is derived from an EMBL/GenBank/DDBJ whole genome shotgun (WGS) entry which is preliminary data.</text>
</comment>
<proteinExistence type="predicted"/>
<dbReference type="EMBL" id="JARJCW010000001">
    <property type="protein sequence ID" value="KAJ7230431.1"/>
    <property type="molecule type" value="Genomic_DNA"/>
</dbReference>